<reference evidence="9" key="1">
    <citation type="submission" date="2017-04" db="EMBL/GenBank/DDBJ databases">
        <title>Function of individual gut microbiota members based on whole genome sequencing of pure cultures obtained from chicken caecum.</title>
        <authorList>
            <person name="Medvecky M."/>
            <person name="Cejkova D."/>
            <person name="Polansky O."/>
            <person name="Karasova D."/>
            <person name="Kubasova T."/>
            <person name="Cizek A."/>
            <person name="Rychlik I."/>
        </authorList>
    </citation>
    <scope>NUCLEOTIDE SEQUENCE [LARGE SCALE GENOMIC DNA]</scope>
    <source>
        <strain evidence="9">An273</strain>
    </source>
</reference>
<dbReference type="Proteomes" id="UP000196368">
    <property type="component" value="Unassembled WGS sequence"/>
</dbReference>
<dbReference type="NCBIfam" id="TIGR00460">
    <property type="entry name" value="fmt"/>
    <property type="match status" value="1"/>
</dbReference>
<evidence type="ECO:0000313" key="8">
    <source>
        <dbReference type="EMBL" id="OUO57249.1"/>
    </source>
</evidence>
<dbReference type="InterPro" id="IPR011034">
    <property type="entry name" value="Formyl_transferase-like_C_sf"/>
</dbReference>
<dbReference type="OrthoDB" id="9802815at2"/>
<organism evidence="8 9">
    <name type="scientific">Candidatus Avelusimicrobium gallicola</name>
    <dbReference type="NCBI Taxonomy" id="2562704"/>
    <lineage>
        <taxon>Bacteria</taxon>
        <taxon>Pseudomonadati</taxon>
        <taxon>Elusimicrobiota</taxon>
        <taxon>Elusimicrobia</taxon>
        <taxon>Elusimicrobiales</taxon>
        <taxon>Elusimicrobiaceae</taxon>
        <taxon>Candidatus Avelusimicrobium</taxon>
    </lineage>
</organism>
<dbReference type="AlphaFoldDB" id="A0A1Y4DHV7"/>
<dbReference type="GO" id="GO:0005829">
    <property type="term" value="C:cytosol"/>
    <property type="evidence" value="ECO:0007669"/>
    <property type="project" value="TreeGrafter"/>
</dbReference>
<dbReference type="Pfam" id="PF00551">
    <property type="entry name" value="Formyl_trans_N"/>
    <property type="match status" value="1"/>
</dbReference>
<comment type="caution">
    <text evidence="8">The sequence shown here is derived from an EMBL/GenBank/DDBJ whole genome shotgun (WGS) entry which is preliminary data.</text>
</comment>
<dbReference type="EMBL" id="NFJD01000001">
    <property type="protein sequence ID" value="OUO57249.1"/>
    <property type="molecule type" value="Genomic_DNA"/>
</dbReference>
<dbReference type="RefSeq" id="WP_087286201.1">
    <property type="nucleotide sequence ID" value="NZ_NFJD01000001.1"/>
</dbReference>
<evidence type="ECO:0000259" key="6">
    <source>
        <dbReference type="Pfam" id="PF00551"/>
    </source>
</evidence>
<dbReference type="InterPro" id="IPR036477">
    <property type="entry name" value="Formyl_transf_N_sf"/>
</dbReference>
<name>A0A1Y4DHV7_9BACT</name>
<gene>
    <name evidence="5" type="primary">fmt</name>
    <name evidence="8" type="ORF">B5F75_00260</name>
</gene>
<dbReference type="InterPro" id="IPR005793">
    <property type="entry name" value="Formyl_trans_C"/>
</dbReference>
<feature type="domain" description="Formyl transferase N-terminal" evidence="6">
    <location>
        <begin position="26"/>
        <end position="175"/>
    </location>
</feature>
<sequence>MNKLKTIFFGTPALSVPYLDLFHQLTDVQLVVTQADKPRGRGMEISPCPVKKRALELGLPVLSPEKLKDAFSQIAALPFDLGLAVAYGKIFRPDFLALPKLGILNVHFSLLPHLRGAAPVQQALIQGYTQTGISIFWIRPGMDDGPLFLQKEIAILPQDNAQTLFEKLIPLGLSGLQTALEQIAQGHLVQTPQQGEPTLAPMLQKEDALLRPAELSAQSLHNRVRGLACGPKPKVPFTHNGKTEWLQLVKTEISSSPAPQTADPGTVLCIERNRGILVKCKEGSIWFNEVHPAGKKPMAAEAFANGRGLKPGDGAFKE</sequence>
<dbReference type="SUPFAM" id="SSF53328">
    <property type="entry name" value="Formyltransferase"/>
    <property type="match status" value="1"/>
</dbReference>
<accession>A0A1Y4DHV7</accession>
<dbReference type="EC" id="2.1.2.9" evidence="2 5"/>
<feature type="binding site" evidence="5">
    <location>
        <begin position="109"/>
        <end position="112"/>
    </location>
    <ligand>
        <name>(6S)-5,6,7,8-tetrahydrofolate</name>
        <dbReference type="ChEBI" id="CHEBI:57453"/>
    </ligand>
</feature>
<dbReference type="SUPFAM" id="SSF50486">
    <property type="entry name" value="FMT C-terminal domain-like"/>
    <property type="match status" value="1"/>
</dbReference>
<dbReference type="InterPro" id="IPR005794">
    <property type="entry name" value="Fmt"/>
</dbReference>
<keyword evidence="9" id="KW-1185">Reference proteome</keyword>
<dbReference type="Gene3D" id="3.40.50.12230">
    <property type="match status" value="1"/>
</dbReference>
<keyword evidence="4 5" id="KW-0648">Protein biosynthesis</keyword>
<comment type="similarity">
    <text evidence="1 5">Belongs to the Fmt family.</text>
</comment>
<dbReference type="GO" id="GO:0004479">
    <property type="term" value="F:methionyl-tRNA formyltransferase activity"/>
    <property type="evidence" value="ECO:0007669"/>
    <property type="project" value="UniProtKB-UniRule"/>
</dbReference>
<proteinExistence type="inferred from homology"/>
<dbReference type="InterPro" id="IPR041711">
    <property type="entry name" value="Met-tRNA-FMT_N"/>
</dbReference>
<dbReference type="Pfam" id="PF02911">
    <property type="entry name" value="Formyl_trans_C"/>
    <property type="match status" value="1"/>
</dbReference>
<comment type="catalytic activity">
    <reaction evidence="5">
        <text>L-methionyl-tRNA(fMet) + (6R)-10-formyltetrahydrofolate = N-formyl-L-methionyl-tRNA(fMet) + (6S)-5,6,7,8-tetrahydrofolate + H(+)</text>
        <dbReference type="Rhea" id="RHEA:24380"/>
        <dbReference type="Rhea" id="RHEA-COMP:9952"/>
        <dbReference type="Rhea" id="RHEA-COMP:9953"/>
        <dbReference type="ChEBI" id="CHEBI:15378"/>
        <dbReference type="ChEBI" id="CHEBI:57453"/>
        <dbReference type="ChEBI" id="CHEBI:78530"/>
        <dbReference type="ChEBI" id="CHEBI:78844"/>
        <dbReference type="ChEBI" id="CHEBI:195366"/>
        <dbReference type="EC" id="2.1.2.9"/>
    </reaction>
</comment>
<dbReference type="PANTHER" id="PTHR11138">
    <property type="entry name" value="METHIONYL-TRNA FORMYLTRANSFERASE"/>
    <property type="match status" value="1"/>
</dbReference>
<evidence type="ECO:0000259" key="7">
    <source>
        <dbReference type="Pfam" id="PF02911"/>
    </source>
</evidence>
<evidence type="ECO:0000256" key="4">
    <source>
        <dbReference type="ARBA" id="ARBA00022917"/>
    </source>
</evidence>
<dbReference type="InterPro" id="IPR044135">
    <property type="entry name" value="Met-tRNA-FMT_C"/>
</dbReference>
<feature type="domain" description="Formyl transferase C-terminal" evidence="7">
    <location>
        <begin position="203"/>
        <end position="307"/>
    </location>
</feature>
<comment type="function">
    <text evidence="5">Attaches a formyl group to the free amino group of methionyl-tRNA(fMet). The formyl group appears to play a dual role in the initiator identity of N-formylmethionyl-tRNA by promoting its recognition by IF2 and preventing the misappropriation of this tRNA by the elongation apparatus.</text>
</comment>
<evidence type="ECO:0000256" key="2">
    <source>
        <dbReference type="ARBA" id="ARBA00012261"/>
    </source>
</evidence>
<dbReference type="InterPro" id="IPR002376">
    <property type="entry name" value="Formyl_transf_N"/>
</dbReference>
<protein>
    <recommendedName>
        <fullName evidence="2 5">Methionyl-tRNA formyltransferase</fullName>
        <ecNumber evidence="2 5">2.1.2.9</ecNumber>
    </recommendedName>
</protein>
<evidence type="ECO:0000313" key="9">
    <source>
        <dbReference type="Proteomes" id="UP000196368"/>
    </source>
</evidence>
<dbReference type="PANTHER" id="PTHR11138:SF5">
    <property type="entry name" value="METHIONYL-TRNA FORMYLTRANSFERASE, MITOCHONDRIAL"/>
    <property type="match status" value="1"/>
</dbReference>
<dbReference type="CDD" id="cd08704">
    <property type="entry name" value="Met_tRNA_FMT_C"/>
    <property type="match status" value="1"/>
</dbReference>
<dbReference type="HAMAP" id="MF_00182">
    <property type="entry name" value="Formyl_trans"/>
    <property type="match status" value="1"/>
</dbReference>
<evidence type="ECO:0000256" key="3">
    <source>
        <dbReference type="ARBA" id="ARBA00022679"/>
    </source>
</evidence>
<dbReference type="CDD" id="cd08646">
    <property type="entry name" value="FMT_core_Met-tRNA-FMT_N"/>
    <property type="match status" value="1"/>
</dbReference>
<evidence type="ECO:0000256" key="1">
    <source>
        <dbReference type="ARBA" id="ARBA00010699"/>
    </source>
</evidence>
<keyword evidence="3 5" id="KW-0808">Transferase</keyword>
<evidence type="ECO:0000256" key="5">
    <source>
        <dbReference type="HAMAP-Rule" id="MF_00182"/>
    </source>
</evidence>